<dbReference type="EMBL" id="BAABLF010000006">
    <property type="protein sequence ID" value="GAA5189120.1"/>
    <property type="molecule type" value="Genomic_DNA"/>
</dbReference>
<evidence type="ECO:0000313" key="13">
    <source>
        <dbReference type="EMBL" id="GAA5189120.1"/>
    </source>
</evidence>
<dbReference type="PRINTS" id="PR01374">
    <property type="entry name" value="TONBPROTEIN"/>
</dbReference>
<keyword evidence="3 10" id="KW-0813">Transport</keyword>
<comment type="similarity">
    <text evidence="2 10">Belongs to the TonB family.</text>
</comment>
<organism evidence="13 14">
    <name type="scientific">Ferrimonas gelatinilytica</name>
    <dbReference type="NCBI Taxonomy" id="1255257"/>
    <lineage>
        <taxon>Bacteria</taxon>
        <taxon>Pseudomonadati</taxon>
        <taxon>Pseudomonadota</taxon>
        <taxon>Gammaproteobacteria</taxon>
        <taxon>Alteromonadales</taxon>
        <taxon>Ferrimonadaceae</taxon>
        <taxon>Ferrimonas</taxon>
    </lineage>
</organism>
<dbReference type="PROSITE" id="PS52015">
    <property type="entry name" value="TONB_CTD"/>
    <property type="match status" value="1"/>
</dbReference>
<dbReference type="Pfam" id="PF03544">
    <property type="entry name" value="TonB_C"/>
    <property type="match status" value="1"/>
</dbReference>
<proteinExistence type="inferred from homology"/>
<dbReference type="InterPro" id="IPR006260">
    <property type="entry name" value="TonB/TolA_C"/>
</dbReference>
<dbReference type="SUPFAM" id="SSF74653">
    <property type="entry name" value="TolA/TonB C-terminal domain"/>
    <property type="match status" value="1"/>
</dbReference>
<keyword evidence="5 10" id="KW-0997">Cell inner membrane</keyword>
<evidence type="ECO:0000256" key="9">
    <source>
        <dbReference type="ARBA" id="ARBA00023136"/>
    </source>
</evidence>
<sequence length="210" mass="22829">MMGRALIATALGLSITLLLFVFMASLVEGGDRQAQGRAELPPIQVTMDRQDSDAQRRTRVLPPAPQLQSEPPALPPMELAVESAASTESLALELPTATVAGGIVTDLTAPGTPIGGLAGNGEAMPIQRVEPRYPADASRRRIEGYVVMSFTIDEAGGVTDIRVLEGQPRRVFDREAMNALSRWKYRPKVEDGKPVRQPDQQIRLDFELTQ</sequence>
<dbReference type="InterPro" id="IPR051045">
    <property type="entry name" value="TonB-dependent_transducer"/>
</dbReference>
<comment type="caution">
    <text evidence="13">The sequence shown here is derived from an EMBL/GenBank/DDBJ whole genome shotgun (WGS) entry which is preliminary data.</text>
</comment>
<accession>A0ABP9S0Q4</accession>
<feature type="region of interest" description="Disordered" evidence="11">
    <location>
        <begin position="47"/>
        <end position="73"/>
    </location>
</feature>
<evidence type="ECO:0000313" key="14">
    <source>
        <dbReference type="Proteomes" id="UP001501600"/>
    </source>
</evidence>
<evidence type="ECO:0000256" key="8">
    <source>
        <dbReference type="ARBA" id="ARBA00022989"/>
    </source>
</evidence>
<evidence type="ECO:0000256" key="11">
    <source>
        <dbReference type="SAM" id="MobiDB-lite"/>
    </source>
</evidence>
<name>A0ABP9S0Q4_9GAMM</name>
<keyword evidence="4 10" id="KW-1003">Cell membrane</keyword>
<comment type="subcellular location">
    <subcellularLocation>
        <location evidence="1 10">Cell inner membrane</location>
        <topology evidence="1 10">Single-pass membrane protein</topology>
        <orientation evidence="1 10">Periplasmic side</orientation>
    </subcellularLocation>
</comment>
<keyword evidence="6" id="KW-0812">Transmembrane</keyword>
<keyword evidence="14" id="KW-1185">Reference proteome</keyword>
<dbReference type="PANTHER" id="PTHR33446">
    <property type="entry name" value="PROTEIN TONB-RELATED"/>
    <property type="match status" value="1"/>
</dbReference>
<evidence type="ECO:0000256" key="10">
    <source>
        <dbReference type="RuleBase" id="RU362123"/>
    </source>
</evidence>
<evidence type="ECO:0000259" key="12">
    <source>
        <dbReference type="PROSITE" id="PS52015"/>
    </source>
</evidence>
<comment type="function">
    <text evidence="10">Interacts with outer membrane receptor proteins that carry out high-affinity binding and energy dependent uptake into the periplasmic space of specific substrates. It could act to transduce energy from the cytoplasmic membrane to specific energy-requiring processes in the outer membrane, resulting in the release into the periplasm of ligands bound by these outer membrane proteins.</text>
</comment>
<evidence type="ECO:0000256" key="3">
    <source>
        <dbReference type="ARBA" id="ARBA00022448"/>
    </source>
</evidence>
<evidence type="ECO:0000256" key="4">
    <source>
        <dbReference type="ARBA" id="ARBA00022475"/>
    </source>
</evidence>
<keyword evidence="7 10" id="KW-0653">Protein transport</keyword>
<dbReference type="InterPro" id="IPR037682">
    <property type="entry name" value="TonB_C"/>
</dbReference>
<dbReference type="NCBIfam" id="TIGR01352">
    <property type="entry name" value="tonB_Cterm"/>
    <property type="match status" value="1"/>
</dbReference>
<feature type="domain" description="TonB C-terminal" evidence="12">
    <location>
        <begin position="118"/>
        <end position="210"/>
    </location>
</feature>
<dbReference type="Gene3D" id="3.30.1150.10">
    <property type="match status" value="1"/>
</dbReference>
<evidence type="ECO:0000256" key="6">
    <source>
        <dbReference type="ARBA" id="ARBA00022692"/>
    </source>
</evidence>
<evidence type="ECO:0000256" key="2">
    <source>
        <dbReference type="ARBA" id="ARBA00006555"/>
    </source>
</evidence>
<dbReference type="Proteomes" id="UP001501600">
    <property type="component" value="Unassembled WGS sequence"/>
</dbReference>
<keyword evidence="8" id="KW-1133">Transmembrane helix</keyword>
<gene>
    <name evidence="13" type="ORF">GCM10025772_10780</name>
</gene>
<keyword evidence="9" id="KW-0472">Membrane</keyword>
<evidence type="ECO:0000256" key="5">
    <source>
        <dbReference type="ARBA" id="ARBA00022519"/>
    </source>
</evidence>
<reference evidence="14" key="1">
    <citation type="journal article" date="2019" name="Int. J. Syst. Evol. Microbiol.">
        <title>The Global Catalogue of Microorganisms (GCM) 10K type strain sequencing project: providing services to taxonomists for standard genome sequencing and annotation.</title>
        <authorList>
            <consortium name="The Broad Institute Genomics Platform"/>
            <consortium name="The Broad Institute Genome Sequencing Center for Infectious Disease"/>
            <person name="Wu L."/>
            <person name="Ma J."/>
        </authorList>
    </citation>
    <scope>NUCLEOTIDE SEQUENCE [LARGE SCALE GENOMIC DNA]</scope>
    <source>
        <strain evidence="14">JCM 18720</strain>
    </source>
</reference>
<keyword evidence="10" id="KW-0735">Signal-anchor</keyword>
<dbReference type="RefSeq" id="WP_345316024.1">
    <property type="nucleotide sequence ID" value="NZ_BAABLF010000006.1"/>
</dbReference>
<dbReference type="PANTHER" id="PTHR33446:SF14">
    <property type="entry name" value="PROTEIN TONB"/>
    <property type="match status" value="1"/>
</dbReference>
<evidence type="ECO:0000256" key="7">
    <source>
        <dbReference type="ARBA" id="ARBA00022927"/>
    </source>
</evidence>
<protein>
    <recommendedName>
        <fullName evidence="10">Protein TonB</fullName>
    </recommendedName>
</protein>
<dbReference type="InterPro" id="IPR003538">
    <property type="entry name" value="TonB"/>
</dbReference>
<evidence type="ECO:0000256" key="1">
    <source>
        <dbReference type="ARBA" id="ARBA00004383"/>
    </source>
</evidence>